<dbReference type="Gene3D" id="3.30.420.40">
    <property type="match status" value="2"/>
</dbReference>
<keyword evidence="4" id="KW-1185">Reference proteome</keyword>
<gene>
    <name evidence="3" type="ORF">GCM10022402_40800</name>
</gene>
<feature type="domain" description="HTH marR-type" evidence="2">
    <location>
        <begin position="19"/>
        <end position="68"/>
    </location>
</feature>
<dbReference type="InterPro" id="IPR000835">
    <property type="entry name" value="HTH_MarR-typ"/>
</dbReference>
<evidence type="ECO:0000259" key="2">
    <source>
        <dbReference type="Pfam" id="PF12802"/>
    </source>
</evidence>
<dbReference type="SUPFAM" id="SSF46785">
    <property type="entry name" value="Winged helix' DNA-binding domain"/>
    <property type="match status" value="1"/>
</dbReference>
<dbReference type="Pfam" id="PF12802">
    <property type="entry name" value="MarR_2"/>
    <property type="match status" value="1"/>
</dbReference>
<dbReference type="Proteomes" id="UP001500908">
    <property type="component" value="Unassembled WGS sequence"/>
</dbReference>
<comment type="similarity">
    <text evidence="1">Belongs to the ROK (NagC/XylR) family.</text>
</comment>
<accession>A0ABP7GB33</accession>
<dbReference type="SUPFAM" id="SSF53067">
    <property type="entry name" value="Actin-like ATPase domain"/>
    <property type="match status" value="1"/>
</dbReference>
<protein>
    <submittedName>
        <fullName evidence="3">ROK family transcriptional regulator</fullName>
    </submittedName>
</protein>
<evidence type="ECO:0000313" key="3">
    <source>
        <dbReference type="EMBL" id="GAA3758579.1"/>
    </source>
</evidence>
<organism evidence="3 4">
    <name type="scientific">Salinactinospora qingdaonensis</name>
    <dbReference type="NCBI Taxonomy" id="702744"/>
    <lineage>
        <taxon>Bacteria</taxon>
        <taxon>Bacillati</taxon>
        <taxon>Actinomycetota</taxon>
        <taxon>Actinomycetes</taxon>
        <taxon>Streptosporangiales</taxon>
        <taxon>Nocardiopsidaceae</taxon>
        <taxon>Salinactinospora</taxon>
    </lineage>
</organism>
<dbReference type="InterPro" id="IPR000600">
    <property type="entry name" value="ROK"/>
</dbReference>
<comment type="caution">
    <text evidence="3">The sequence shown here is derived from an EMBL/GenBank/DDBJ whole genome shotgun (WGS) entry which is preliminary data.</text>
</comment>
<name>A0ABP7GB33_9ACTN</name>
<evidence type="ECO:0000256" key="1">
    <source>
        <dbReference type="ARBA" id="ARBA00006479"/>
    </source>
</evidence>
<dbReference type="PANTHER" id="PTHR18964:SF149">
    <property type="entry name" value="BIFUNCTIONAL UDP-N-ACETYLGLUCOSAMINE 2-EPIMERASE_N-ACETYLMANNOSAMINE KINASE"/>
    <property type="match status" value="1"/>
</dbReference>
<dbReference type="InterPro" id="IPR043129">
    <property type="entry name" value="ATPase_NBD"/>
</dbReference>
<dbReference type="CDD" id="cd23763">
    <property type="entry name" value="ASKHA_ATPase_ROK"/>
    <property type="match status" value="1"/>
</dbReference>
<proteinExistence type="inferred from homology"/>
<dbReference type="InterPro" id="IPR036388">
    <property type="entry name" value="WH-like_DNA-bd_sf"/>
</dbReference>
<dbReference type="PANTHER" id="PTHR18964">
    <property type="entry name" value="ROK (REPRESSOR, ORF, KINASE) FAMILY"/>
    <property type="match status" value="1"/>
</dbReference>
<dbReference type="InterPro" id="IPR036390">
    <property type="entry name" value="WH_DNA-bd_sf"/>
</dbReference>
<evidence type="ECO:0000313" key="4">
    <source>
        <dbReference type="Proteomes" id="UP001500908"/>
    </source>
</evidence>
<dbReference type="Pfam" id="PF00480">
    <property type="entry name" value="ROK"/>
    <property type="match status" value="1"/>
</dbReference>
<dbReference type="EMBL" id="BAABDD010000027">
    <property type="protein sequence ID" value="GAA3758579.1"/>
    <property type="molecule type" value="Genomic_DNA"/>
</dbReference>
<sequence length="405" mass="42027">MSRRPGTPQLLRQLNDRAALELLISSGPMTRAQLGAATGLSKVTASQLLSRLEERQLVHVVGTQGGGRGPNAALYAVVPSSAYVAALDVGPSEVTAAIADITGEIVTEVTVDPNDSDDPVAVVRAAVMKLVHSAEVPMERLRACVIGTPGVVDPRTGDVRFSFELHSWHEGVLEALRRDLERSVTIENDVNLAALAEQAEGVATDVSDFVLVWIGSGGGVGMAIVLGGRIHRGRTGGAGEIGYLPVPGAPLPHDVGLPGGYQSLRTAYGRPSLTHGFQALVGAQEILALAGTYGLPQTNVIETLRAAREAGSKGEEFLSELAGRIARGVASVCVVLDPDLVVLGGEVPKSGGTDLARRVAQAASQIGPNVSQVSLSGIEGNPVLRGAFLAALEQAREEVFTSTTE</sequence>
<dbReference type="RefSeq" id="WP_344974917.1">
    <property type="nucleotide sequence ID" value="NZ_BAABDD010000027.1"/>
</dbReference>
<reference evidence="4" key="1">
    <citation type="journal article" date="2019" name="Int. J. Syst. Evol. Microbiol.">
        <title>The Global Catalogue of Microorganisms (GCM) 10K type strain sequencing project: providing services to taxonomists for standard genome sequencing and annotation.</title>
        <authorList>
            <consortium name="The Broad Institute Genomics Platform"/>
            <consortium name="The Broad Institute Genome Sequencing Center for Infectious Disease"/>
            <person name="Wu L."/>
            <person name="Ma J."/>
        </authorList>
    </citation>
    <scope>NUCLEOTIDE SEQUENCE [LARGE SCALE GENOMIC DNA]</scope>
    <source>
        <strain evidence="4">JCM 17137</strain>
    </source>
</reference>
<dbReference type="Gene3D" id="1.10.10.10">
    <property type="entry name" value="Winged helix-like DNA-binding domain superfamily/Winged helix DNA-binding domain"/>
    <property type="match status" value="1"/>
</dbReference>